<dbReference type="GO" id="GO:0046429">
    <property type="term" value="F:4-hydroxy-3-methylbut-2-en-1-yl diphosphate synthase activity (ferredoxin)"/>
    <property type="evidence" value="ECO:0007669"/>
    <property type="project" value="InterPro"/>
</dbReference>
<dbReference type="InterPro" id="IPR058579">
    <property type="entry name" value="IspG_C"/>
</dbReference>
<keyword evidence="3" id="KW-0408">Iron</keyword>
<evidence type="ECO:0000256" key="2">
    <source>
        <dbReference type="ARBA" id="ARBA00022723"/>
    </source>
</evidence>
<organism evidence="6">
    <name type="scientific">Candidatus Kentrum sp. TC</name>
    <dbReference type="NCBI Taxonomy" id="2126339"/>
    <lineage>
        <taxon>Bacteria</taxon>
        <taxon>Pseudomonadati</taxon>
        <taxon>Pseudomonadota</taxon>
        <taxon>Gammaproteobacteria</taxon>
        <taxon>Candidatus Kentrum</taxon>
    </lineage>
</organism>
<dbReference type="PANTHER" id="PTHR30454:SF0">
    <property type="entry name" value="4-HYDROXY-3-METHYLBUT-2-EN-1-YL DIPHOSPHATE SYNTHASE (FERREDOXIN), CHLOROPLASTIC"/>
    <property type="match status" value="1"/>
</dbReference>
<evidence type="ECO:0000256" key="3">
    <source>
        <dbReference type="ARBA" id="ARBA00023004"/>
    </source>
</evidence>
<dbReference type="Pfam" id="PF26540">
    <property type="entry name" value="GcpE_C"/>
    <property type="match status" value="1"/>
</dbReference>
<keyword evidence="2" id="KW-0479">Metal-binding</keyword>
<dbReference type="InterPro" id="IPR045854">
    <property type="entry name" value="NO2/SO3_Rdtase_4Fe4S_sf"/>
</dbReference>
<dbReference type="Gene3D" id="3.30.413.10">
    <property type="entry name" value="Sulfite Reductase Hemoprotein, domain 1"/>
    <property type="match status" value="1"/>
</dbReference>
<proteinExistence type="predicted"/>
<protein>
    <submittedName>
        <fullName evidence="6">(E)-4-hydroxy-3-methylbut-2-enyl-diphosphate synthase</fullName>
    </submittedName>
</protein>
<evidence type="ECO:0000256" key="4">
    <source>
        <dbReference type="ARBA" id="ARBA00023014"/>
    </source>
</evidence>
<feature type="domain" description="IspG C-terminal" evidence="5">
    <location>
        <begin position="9"/>
        <end position="70"/>
    </location>
</feature>
<dbReference type="GO" id="GO:0051539">
    <property type="term" value="F:4 iron, 4 sulfur cluster binding"/>
    <property type="evidence" value="ECO:0007669"/>
    <property type="project" value="UniProtKB-KW"/>
</dbReference>
<accession>A0A450ZUM6</accession>
<reference evidence="6" key="1">
    <citation type="submission" date="2019-02" db="EMBL/GenBank/DDBJ databases">
        <authorList>
            <person name="Gruber-Vodicka R. H."/>
            <person name="Seah K. B. B."/>
        </authorList>
    </citation>
    <scope>NUCLEOTIDE SEQUENCE</scope>
    <source>
        <strain evidence="6">BECK_BZ126</strain>
    </source>
</reference>
<dbReference type="InterPro" id="IPR004588">
    <property type="entry name" value="IspG_bac-typ"/>
</dbReference>
<dbReference type="SUPFAM" id="SSF56014">
    <property type="entry name" value="Nitrite and sulphite reductase 4Fe-4S domain-like"/>
    <property type="match status" value="1"/>
</dbReference>
<keyword evidence="1" id="KW-0004">4Fe-4S</keyword>
<evidence type="ECO:0000256" key="1">
    <source>
        <dbReference type="ARBA" id="ARBA00022485"/>
    </source>
</evidence>
<dbReference type="PANTHER" id="PTHR30454">
    <property type="entry name" value="4-HYDROXY-3-METHYLBUT-2-EN-1-YL DIPHOSPHATE SYNTHASE"/>
    <property type="match status" value="1"/>
</dbReference>
<dbReference type="GO" id="GO:0046872">
    <property type="term" value="F:metal ion binding"/>
    <property type="evidence" value="ECO:0007669"/>
    <property type="project" value="UniProtKB-KW"/>
</dbReference>
<dbReference type="AlphaFoldDB" id="A0A450ZUM6"/>
<dbReference type="EMBL" id="CAADFW010000017">
    <property type="protein sequence ID" value="VFK57448.1"/>
    <property type="molecule type" value="Genomic_DNA"/>
</dbReference>
<keyword evidence="4" id="KW-0411">Iron-sulfur</keyword>
<name>A0A450ZUM6_9GAMM</name>
<evidence type="ECO:0000313" key="6">
    <source>
        <dbReference type="EMBL" id="VFK57448.1"/>
    </source>
</evidence>
<dbReference type="GO" id="GO:0016114">
    <property type="term" value="P:terpenoid biosynthetic process"/>
    <property type="evidence" value="ECO:0007669"/>
    <property type="project" value="InterPro"/>
</dbReference>
<sequence>MEKKYPGVEHLKIAVMGCVVNGPGESKQADIGIALPGKMERPIAPVYLEGEWYRDLKGKGISEQFLEILEEYNESESQKFAGFNKQRNRLSK</sequence>
<evidence type="ECO:0000259" key="5">
    <source>
        <dbReference type="Pfam" id="PF26540"/>
    </source>
</evidence>
<gene>
    <name evidence="6" type="ORF">BECKTC1821F_GA0114240_101754</name>
</gene>
<dbReference type="GO" id="GO:0019288">
    <property type="term" value="P:isopentenyl diphosphate biosynthetic process, methylerythritol 4-phosphate pathway"/>
    <property type="evidence" value="ECO:0007669"/>
    <property type="project" value="TreeGrafter"/>
</dbReference>